<proteinExistence type="predicted"/>
<dbReference type="InterPro" id="IPR056592">
    <property type="entry name" value="Beta-prop_At3g26010-like"/>
</dbReference>
<keyword evidence="3" id="KW-1185">Reference proteome</keyword>
<dbReference type="EMBL" id="OX459121">
    <property type="protein sequence ID" value="CAI9103170.1"/>
    <property type="molecule type" value="Genomic_DNA"/>
</dbReference>
<sequence length="381" mass="44409">MEIERNGKRRRRSESHDDDSKMAEWFLFELSCKLPVKDLYRTLLPDDKEDFIQPGPEFDLLTLPTSPVKGSCLRVIASDKGFVLVGRHLLTPTITKTQYEFFICNVMTHHWFSLPAPPVFCDAHNLFHNELGVGFIAQVDDEFGFLISYKVVNSRGKFLCGCFMAQILSSETSQWEDYFRVLPSQNHHHHPLVFFRCQHRAVLLNTTLYWNDPNVGFLAFDPYADENDSNKFRIVEFPEDSVRNGYIAGRASKCGVCQGRLMYFEIILGPKQVWNRLQIWELEENIRWRIRRKVEVHPPAWTDAQFVSGHPYDPDVIYLYMRGTQRWFSYNVNTKTKAVQSLPSSVKDNCGWFLIELPPRPFFIPPSFMSVKSLRCESTTE</sequence>
<accession>A0AAV1D7Z0</accession>
<protein>
    <submittedName>
        <fullName evidence="2">OLC1v1001616C1</fullName>
    </submittedName>
</protein>
<dbReference type="InterPro" id="IPR055290">
    <property type="entry name" value="At3g26010-like"/>
</dbReference>
<dbReference type="PANTHER" id="PTHR35546:SF130">
    <property type="entry name" value="EXPRESSED PROTEIN"/>
    <property type="match status" value="1"/>
</dbReference>
<evidence type="ECO:0000313" key="2">
    <source>
        <dbReference type="EMBL" id="CAI9103170.1"/>
    </source>
</evidence>
<dbReference type="AlphaFoldDB" id="A0AAV1D7Z0"/>
<reference evidence="2" key="1">
    <citation type="submission" date="2023-03" db="EMBL/GenBank/DDBJ databases">
        <authorList>
            <person name="Julca I."/>
        </authorList>
    </citation>
    <scope>NUCLEOTIDE SEQUENCE</scope>
</reference>
<dbReference type="Pfam" id="PF24750">
    <property type="entry name" value="b-prop_At3g26010-like"/>
    <property type="match status" value="1"/>
</dbReference>
<gene>
    <name evidence="2" type="ORF">OLC1_LOCUS12389</name>
</gene>
<feature type="domain" description="F-box protein At3g26010-like beta-propeller" evidence="1">
    <location>
        <begin position="73"/>
        <end position="345"/>
    </location>
</feature>
<dbReference type="Proteomes" id="UP001161247">
    <property type="component" value="Chromosome 4"/>
</dbReference>
<organism evidence="2 3">
    <name type="scientific">Oldenlandia corymbosa var. corymbosa</name>
    <dbReference type="NCBI Taxonomy" id="529605"/>
    <lineage>
        <taxon>Eukaryota</taxon>
        <taxon>Viridiplantae</taxon>
        <taxon>Streptophyta</taxon>
        <taxon>Embryophyta</taxon>
        <taxon>Tracheophyta</taxon>
        <taxon>Spermatophyta</taxon>
        <taxon>Magnoliopsida</taxon>
        <taxon>eudicotyledons</taxon>
        <taxon>Gunneridae</taxon>
        <taxon>Pentapetalae</taxon>
        <taxon>asterids</taxon>
        <taxon>lamiids</taxon>
        <taxon>Gentianales</taxon>
        <taxon>Rubiaceae</taxon>
        <taxon>Rubioideae</taxon>
        <taxon>Spermacoceae</taxon>
        <taxon>Hedyotis-Oldenlandia complex</taxon>
        <taxon>Oldenlandia</taxon>
    </lineage>
</organism>
<evidence type="ECO:0000259" key="1">
    <source>
        <dbReference type="Pfam" id="PF24750"/>
    </source>
</evidence>
<evidence type="ECO:0000313" key="3">
    <source>
        <dbReference type="Proteomes" id="UP001161247"/>
    </source>
</evidence>
<dbReference type="PANTHER" id="PTHR35546">
    <property type="entry name" value="F-BOX PROTEIN INTERACTION DOMAIN PROTEIN-RELATED"/>
    <property type="match status" value="1"/>
</dbReference>
<name>A0AAV1D7Z0_OLDCO</name>